<dbReference type="SUPFAM" id="SSF50939">
    <property type="entry name" value="Sialidases"/>
    <property type="match status" value="2"/>
</dbReference>
<dbReference type="GO" id="GO:0016787">
    <property type="term" value="F:hydrolase activity"/>
    <property type="evidence" value="ECO:0007669"/>
    <property type="project" value="UniProtKB-KW"/>
</dbReference>
<dbReference type="EMBL" id="SIRS01000006">
    <property type="protein sequence ID" value="TBN13904.1"/>
    <property type="molecule type" value="Genomic_DNA"/>
</dbReference>
<keyword evidence="2" id="KW-0732">Signal</keyword>
<proteinExistence type="predicted"/>
<name>A0A4Q9FNK4_9FLAO</name>
<evidence type="ECO:0000313" key="5">
    <source>
        <dbReference type="Proteomes" id="UP000292372"/>
    </source>
</evidence>
<dbReference type="PANTHER" id="PTHR43739:SF5">
    <property type="entry name" value="EXO-ALPHA-SIALIDASE"/>
    <property type="match status" value="1"/>
</dbReference>
<evidence type="ECO:0000259" key="3">
    <source>
        <dbReference type="Pfam" id="PF15902"/>
    </source>
</evidence>
<dbReference type="GO" id="GO:0010411">
    <property type="term" value="P:xyloglucan metabolic process"/>
    <property type="evidence" value="ECO:0007669"/>
    <property type="project" value="TreeGrafter"/>
</dbReference>
<organism evidence="4 5">
    <name type="scientific">Hyunsoonleella pacifica</name>
    <dbReference type="NCBI Taxonomy" id="1080224"/>
    <lineage>
        <taxon>Bacteria</taxon>
        <taxon>Pseudomonadati</taxon>
        <taxon>Bacteroidota</taxon>
        <taxon>Flavobacteriia</taxon>
        <taxon>Flavobacteriales</taxon>
        <taxon>Flavobacteriaceae</taxon>
    </lineage>
</organism>
<protein>
    <submittedName>
        <fullName evidence="4">Glycosyl hydrolase</fullName>
    </submittedName>
</protein>
<dbReference type="CDD" id="cd15482">
    <property type="entry name" value="Sialidase_non-viral"/>
    <property type="match status" value="1"/>
</dbReference>
<dbReference type="OrthoDB" id="9764804at2"/>
<evidence type="ECO:0000256" key="2">
    <source>
        <dbReference type="SAM" id="SignalP"/>
    </source>
</evidence>
<evidence type="ECO:0000256" key="1">
    <source>
        <dbReference type="ARBA" id="ARBA00022737"/>
    </source>
</evidence>
<sequence length="1081" mass="120906">MTSSKTIFTSILILFLLFNLNLNAQKNTGTEKDSIVTGLKFRSIGPAFMSGRIADIVIHPHNQNIWYVAVGSGGVWKTENAGTTWIPLTDNQPFYSTGCLTLDPNNPNTIWLGTGENVGGRHIGIGHGIYVSYDGGKTWIDKGLKKSEHISKIIVNPKNPNEVWVASQGPLWSSGGERGLYKTTDGGNTWKLVLSDNEWTGVTDIVIDPRNEKILYAATWQRHRNVAAYMGGGPGTAIYKSTDGGESWSKLKTGLPKGDMGKIGLAISPINPDVIYAAIELQRRTGAIYRSDNQGASWTKMSSTVSDGTGPHYYQELIASPHIFDKLYLMDVRAQVSEDGGKTFYIMNEKDKHSDNHALTFKPNDPNYMLIGTDGGIYESFDGSKTWKYINNLPLTQFYKLAVDDAEPFYNIYGGTQDNNSQGGPSRTFKTNGISNADWFVLLGGDGHQPATEPGNPNIVYAQSQQGYLNRVDRTTGEAVFIRPQEGIDEPYERNNWDSPILVSHHNSKRLYFGTQRVWRSNDRGDSWTPISKDLTKNEERLSLPIMGKQQSWDAAWDVYAMSTYNTITSLAESPIDENVLYAGTDDGIIQYTKNGGDSWTKLMVGNLPNVPSTAFVNDIKADLHDVNIAYLALDNHKFGDYKPYLLKSTNGGKTWKPITNGIPNNTLIWRIVQDHINPNLMFLATEYGIYVTFNQGDKWIKFSEGLPTIPFRDLAIQKRENDLVAASFGRGFYVLDDYSALRNWDVNSTSATLFKPKKALQYKPINGGTSSQGASFFMAKNPEYGAVFTYYLPDGFKSLKSKRQKLEKQLKKNNQNIPFPGWDTLDKENNEEGASIILVIHDNKDNFITRINAPYKKGFNRVAWNLKIPKSSSLYLNKIPKSSSQNYYDLFADEGTYSVSMFSKINGSVNPLSKPQTFEVVRIRENVLDNPLKNKIDAYAQDYKSFKTLFESKLSQFTRATKKLEAYDKALVFAKTNPGKIEHKISVLKQEMSALKQLLYGNAAKKEIKEKDVQSISSRLSVAGRGFGTTYGPTKTHMKSLEMAKILFNKIKPKLTQFIDMDVPKIENALSEVGVPTILD</sequence>
<dbReference type="RefSeq" id="WP_130938088.1">
    <property type="nucleotide sequence ID" value="NZ_BMEE01000005.1"/>
</dbReference>
<evidence type="ECO:0000313" key="4">
    <source>
        <dbReference type="EMBL" id="TBN13904.1"/>
    </source>
</evidence>
<dbReference type="InterPro" id="IPR036278">
    <property type="entry name" value="Sialidase_sf"/>
</dbReference>
<dbReference type="InterPro" id="IPR031778">
    <property type="entry name" value="Sortilin_N"/>
</dbReference>
<keyword evidence="4" id="KW-0378">Hydrolase</keyword>
<comment type="caution">
    <text evidence="4">The sequence shown here is derived from an EMBL/GenBank/DDBJ whole genome shotgun (WGS) entry which is preliminary data.</text>
</comment>
<dbReference type="Gene3D" id="2.130.10.10">
    <property type="entry name" value="YVTN repeat-like/Quinoprotein amine dehydrogenase"/>
    <property type="match status" value="4"/>
</dbReference>
<dbReference type="PANTHER" id="PTHR43739">
    <property type="entry name" value="XYLOGLUCANASE (EUROFUNG)"/>
    <property type="match status" value="1"/>
</dbReference>
<dbReference type="Pfam" id="PF15902">
    <property type="entry name" value="Sortilin-Vps10"/>
    <property type="match status" value="1"/>
</dbReference>
<feature type="chain" id="PRO_5020267772" evidence="2">
    <location>
        <begin position="25"/>
        <end position="1081"/>
    </location>
</feature>
<reference evidence="4 5" key="1">
    <citation type="journal article" date="2015" name="Int. J. Syst. Evol. Microbiol.">
        <title>Hyunsoonleella pacifica sp. nov., isolated from seawater of South Pacific Gyre.</title>
        <authorList>
            <person name="Gao X."/>
            <person name="Zhang Z."/>
            <person name="Dai X."/>
            <person name="Zhang X.H."/>
        </authorList>
    </citation>
    <scope>NUCLEOTIDE SEQUENCE [LARGE SCALE GENOMIC DNA]</scope>
    <source>
        <strain evidence="4 5">SW033</strain>
    </source>
</reference>
<dbReference type="AlphaFoldDB" id="A0A4Q9FNK4"/>
<dbReference type="InterPro" id="IPR015943">
    <property type="entry name" value="WD40/YVTN_repeat-like_dom_sf"/>
</dbReference>
<gene>
    <name evidence="4" type="ORF">EYD46_15560</name>
</gene>
<dbReference type="Proteomes" id="UP000292372">
    <property type="component" value="Unassembled WGS sequence"/>
</dbReference>
<accession>A0A4Q9FNK4</accession>
<keyword evidence="1" id="KW-0677">Repeat</keyword>
<keyword evidence="5" id="KW-1185">Reference proteome</keyword>
<feature type="domain" description="Sortilin N-terminal" evidence="3">
    <location>
        <begin position="129"/>
        <end position="254"/>
    </location>
</feature>
<dbReference type="InterPro" id="IPR052025">
    <property type="entry name" value="Xyloglucanase_GH74"/>
</dbReference>
<feature type="signal peptide" evidence="2">
    <location>
        <begin position="1"/>
        <end position="24"/>
    </location>
</feature>